<feature type="region of interest" description="Disordered" evidence="1">
    <location>
        <begin position="1"/>
        <end position="20"/>
    </location>
</feature>
<organism evidence="3 4">
    <name type="scientific">Mycena pura</name>
    <dbReference type="NCBI Taxonomy" id="153505"/>
    <lineage>
        <taxon>Eukaryota</taxon>
        <taxon>Fungi</taxon>
        <taxon>Dikarya</taxon>
        <taxon>Basidiomycota</taxon>
        <taxon>Agaricomycotina</taxon>
        <taxon>Agaricomycetes</taxon>
        <taxon>Agaricomycetidae</taxon>
        <taxon>Agaricales</taxon>
        <taxon>Marasmiineae</taxon>
        <taxon>Mycenaceae</taxon>
        <taxon>Mycena</taxon>
    </lineage>
</organism>
<evidence type="ECO:0000313" key="4">
    <source>
        <dbReference type="Proteomes" id="UP001219525"/>
    </source>
</evidence>
<dbReference type="AlphaFoldDB" id="A0AAD6VTB5"/>
<name>A0AAD6VTB5_9AGAR</name>
<protein>
    <recommendedName>
        <fullName evidence="2">UBX domain-containing protein</fullName>
    </recommendedName>
</protein>
<dbReference type="Gene3D" id="3.10.20.90">
    <property type="entry name" value="Phosphatidylinositol 3-kinase Catalytic Subunit, Chain A, domain 1"/>
    <property type="match status" value="1"/>
</dbReference>
<accession>A0AAD6VTB5</accession>
<dbReference type="EMBL" id="JARJCW010000008">
    <property type="protein sequence ID" value="KAJ7221346.1"/>
    <property type="molecule type" value="Genomic_DNA"/>
</dbReference>
<feature type="domain" description="UBX" evidence="2">
    <location>
        <begin position="151"/>
        <end position="208"/>
    </location>
</feature>
<dbReference type="InterPro" id="IPR001012">
    <property type="entry name" value="UBX_dom"/>
</dbReference>
<feature type="region of interest" description="Disordered" evidence="1">
    <location>
        <begin position="203"/>
        <end position="243"/>
    </location>
</feature>
<dbReference type="Proteomes" id="UP001219525">
    <property type="component" value="Unassembled WGS sequence"/>
</dbReference>
<evidence type="ECO:0000259" key="2">
    <source>
        <dbReference type="PROSITE" id="PS50033"/>
    </source>
</evidence>
<sequence length="243" mass="26943">MRHGPRGEPHTRPALPRDRTTAFVELRKSGDVGACTGHANNPSPAHTVPANDADRDALVLTLPPEWPPRPEYESRRAAALLRAESEAHDSTGRATSHAGFWMGLASVPGRRSAPRRARPRRRRRLVLAHAVPCRRGRGAPRGITTRFKVDQTRPTTSVQIRLADGTKCVRLTRAQDCGPQEPDAYSFINASRPENLTRAYTIGTTFPKDARRRRSGDRGRGAEEDRRRPWVTGSRAERSGEAT</sequence>
<gene>
    <name evidence="3" type="ORF">GGX14DRAFT_669409</name>
</gene>
<comment type="caution">
    <text evidence="3">The sequence shown here is derived from an EMBL/GenBank/DDBJ whole genome shotgun (WGS) entry which is preliminary data.</text>
</comment>
<keyword evidence="4" id="KW-1185">Reference proteome</keyword>
<reference evidence="3" key="1">
    <citation type="submission" date="2023-03" db="EMBL/GenBank/DDBJ databases">
        <title>Massive genome expansion in bonnet fungi (Mycena s.s.) driven by repeated elements and novel gene families across ecological guilds.</title>
        <authorList>
            <consortium name="Lawrence Berkeley National Laboratory"/>
            <person name="Harder C.B."/>
            <person name="Miyauchi S."/>
            <person name="Viragh M."/>
            <person name="Kuo A."/>
            <person name="Thoen E."/>
            <person name="Andreopoulos B."/>
            <person name="Lu D."/>
            <person name="Skrede I."/>
            <person name="Drula E."/>
            <person name="Henrissat B."/>
            <person name="Morin E."/>
            <person name="Kohler A."/>
            <person name="Barry K."/>
            <person name="LaButti K."/>
            <person name="Morin E."/>
            <person name="Salamov A."/>
            <person name="Lipzen A."/>
            <person name="Mereny Z."/>
            <person name="Hegedus B."/>
            <person name="Baldrian P."/>
            <person name="Stursova M."/>
            <person name="Weitz H."/>
            <person name="Taylor A."/>
            <person name="Grigoriev I.V."/>
            <person name="Nagy L.G."/>
            <person name="Martin F."/>
            <person name="Kauserud H."/>
        </authorList>
    </citation>
    <scope>NUCLEOTIDE SEQUENCE</scope>
    <source>
        <strain evidence="3">9144</strain>
    </source>
</reference>
<dbReference type="PROSITE" id="PS50033">
    <property type="entry name" value="UBX"/>
    <property type="match status" value="1"/>
</dbReference>
<evidence type="ECO:0000313" key="3">
    <source>
        <dbReference type="EMBL" id="KAJ7221346.1"/>
    </source>
</evidence>
<evidence type="ECO:0000256" key="1">
    <source>
        <dbReference type="SAM" id="MobiDB-lite"/>
    </source>
</evidence>
<proteinExistence type="predicted"/>
<feature type="compositionally biased region" description="Basic and acidic residues" evidence="1">
    <location>
        <begin position="216"/>
        <end position="228"/>
    </location>
</feature>